<proteinExistence type="predicted"/>
<name>A0A1S1Q0R4_9ACTN</name>
<feature type="transmembrane region" description="Helical" evidence="3">
    <location>
        <begin position="516"/>
        <end position="537"/>
    </location>
</feature>
<dbReference type="InterPro" id="IPR045063">
    <property type="entry name" value="Dynamin_N"/>
</dbReference>
<dbReference type="AlphaFoldDB" id="A0A1S1Q0R4"/>
<organism evidence="5 6">
    <name type="scientific">Parafrankia soli</name>
    <dbReference type="NCBI Taxonomy" id="2599596"/>
    <lineage>
        <taxon>Bacteria</taxon>
        <taxon>Bacillati</taxon>
        <taxon>Actinomycetota</taxon>
        <taxon>Actinomycetes</taxon>
        <taxon>Frankiales</taxon>
        <taxon>Frankiaceae</taxon>
        <taxon>Parafrankia</taxon>
    </lineage>
</organism>
<evidence type="ECO:0000313" key="6">
    <source>
        <dbReference type="Proteomes" id="UP000179769"/>
    </source>
</evidence>
<comment type="caution">
    <text evidence="5">The sequence shown here is derived from an EMBL/GenBank/DDBJ whole genome shotgun (WGS) entry which is preliminary data.</text>
</comment>
<dbReference type="EMBL" id="MAXA01000228">
    <property type="protein sequence ID" value="OHV25724.1"/>
    <property type="molecule type" value="Genomic_DNA"/>
</dbReference>
<evidence type="ECO:0000256" key="1">
    <source>
        <dbReference type="SAM" id="Coils"/>
    </source>
</evidence>
<dbReference type="SUPFAM" id="SSF52540">
    <property type="entry name" value="P-loop containing nucleoside triphosphate hydrolases"/>
    <property type="match status" value="1"/>
</dbReference>
<protein>
    <submittedName>
        <fullName evidence="5">Dynamin</fullName>
    </submittedName>
</protein>
<dbReference type="OrthoDB" id="3798616at2"/>
<evidence type="ECO:0000256" key="3">
    <source>
        <dbReference type="SAM" id="Phobius"/>
    </source>
</evidence>
<keyword evidence="3" id="KW-0812">Transmembrane</keyword>
<feature type="compositionally biased region" description="Low complexity" evidence="2">
    <location>
        <begin position="120"/>
        <end position="134"/>
    </location>
</feature>
<reference evidence="6" key="1">
    <citation type="submission" date="2016-07" db="EMBL/GenBank/DDBJ databases">
        <title>Frankia sp. NRRL B-16219 Genome sequencing.</title>
        <authorList>
            <person name="Ghodhbane-Gtari F."/>
            <person name="Swanson E."/>
            <person name="Gueddou A."/>
            <person name="Louati M."/>
            <person name="Nouioui I."/>
            <person name="Hezbri K."/>
            <person name="Abebe-Akele F."/>
            <person name="Simpson S."/>
            <person name="Morris K."/>
            <person name="Thomas K."/>
            <person name="Gtari M."/>
            <person name="Tisa L.S."/>
        </authorList>
    </citation>
    <scope>NUCLEOTIDE SEQUENCE [LARGE SCALE GENOMIC DNA]</scope>
    <source>
        <strain evidence="6">NRRL B-16219</strain>
    </source>
</reference>
<dbReference type="Pfam" id="PF00350">
    <property type="entry name" value="Dynamin_N"/>
    <property type="match status" value="1"/>
</dbReference>
<evidence type="ECO:0000313" key="5">
    <source>
        <dbReference type="EMBL" id="OHV25724.1"/>
    </source>
</evidence>
<accession>A0A1S1Q0R4</accession>
<dbReference type="PANTHER" id="PTHR43681:SF1">
    <property type="entry name" value="SARCALUMENIN"/>
    <property type="match status" value="1"/>
</dbReference>
<keyword evidence="3" id="KW-1133">Transmembrane helix</keyword>
<feature type="coiled-coil region" evidence="1">
    <location>
        <begin position="320"/>
        <end position="377"/>
    </location>
</feature>
<feature type="region of interest" description="Disordered" evidence="2">
    <location>
        <begin position="117"/>
        <end position="141"/>
    </location>
</feature>
<dbReference type="Gene3D" id="3.40.50.300">
    <property type="entry name" value="P-loop containing nucleotide triphosphate hydrolases"/>
    <property type="match status" value="1"/>
</dbReference>
<dbReference type="InterPro" id="IPR051943">
    <property type="entry name" value="TRAFAC_Dynamin-like_GTPase"/>
</dbReference>
<dbReference type="CDD" id="cd00882">
    <property type="entry name" value="Ras_like_GTPase"/>
    <property type="match status" value="1"/>
</dbReference>
<keyword evidence="3" id="KW-0472">Membrane</keyword>
<gene>
    <name evidence="5" type="ORF">BBK14_21570</name>
</gene>
<feature type="compositionally biased region" description="Pro residues" evidence="2">
    <location>
        <begin position="16"/>
        <end position="28"/>
    </location>
</feature>
<sequence>MTAPGGDSRSAQFPPAAGPPTGGPPSATPPSEASRLLDTVLAEAARRRRADLQARLARERGRLETSTCLVAVVGEFKKGKGTLINALLDMRVCGTDPVATTLVPTLVRYAPRATATLQRAAPASDASADSAVPPSTHPTDEPVTITALHEVTQAAAAEGRGASITTVTGAEIGIPRRLLESGLLLLDTPGLNGGLADGRATATLRAAAGADAVVFVSDASQELTAPELELLRRLVRLCPAVVLALAKVDVYPHWRRIRDTNLAHLRRSRLELPIFPLAAPLRHHALRAGRSDLDGESGYPALAAILRDDIVGGRRARLEKIAAEAAADALGQMLAELETERAALADPAAARELRARLEEAEQRAKGMTEAAATWRQALGDRSQDMTARLRDDLDNRLRNLESAVAGRIETSEPARDWDDLRGWLYRQTNDALLTHRMMIRSEAEALVTVVTREFEADSGRVRALLDAATERPLGTLAEGQDPEFQQVGGVDLLAQGARGGGIGLMIVSVGGTVATLAGFATASVLLAPVGIGVLVVLGRRTIASIRENEVRVHRANALKTAREYLAETRRVAAQDSATAREQIYRNLRDTLTEQAAELSTSAQRNKEASARSIKATWESRRARLAAVEAEVARLRSLVGTAGAAGTGVAP</sequence>
<dbReference type="InterPro" id="IPR027417">
    <property type="entry name" value="P-loop_NTPase"/>
</dbReference>
<feature type="region of interest" description="Disordered" evidence="2">
    <location>
        <begin position="1"/>
        <end position="33"/>
    </location>
</feature>
<keyword evidence="1" id="KW-0175">Coiled coil</keyword>
<dbReference type="Proteomes" id="UP000179769">
    <property type="component" value="Unassembled WGS sequence"/>
</dbReference>
<evidence type="ECO:0000259" key="4">
    <source>
        <dbReference type="Pfam" id="PF00350"/>
    </source>
</evidence>
<keyword evidence="6" id="KW-1185">Reference proteome</keyword>
<feature type="domain" description="Dynamin N-terminal" evidence="4">
    <location>
        <begin position="70"/>
        <end position="235"/>
    </location>
</feature>
<dbReference type="PANTHER" id="PTHR43681">
    <property type="entry name" value="TRANSMEMBRANE GTPASE FZO"/>
    <property type="match status" value="1"/>
</dbReference>
<evidence type="ECO:0000256" key="2">
    <source>
        <dbReference type="SAM" id="MobiDB-lite"/>
    </source>
</evidence>